<organism evidence="2 3">
    <name type="scientific">Tanacetum coccineum</name>
    <dbReference type="NCBI Taxonomy" id="301880"/>
    <lineage>
        <taxon>Eukaryota</taxon>
        <taxon>Viridiplantae</taxon>
        <taxon>Streptophyta</taxon>
        <taxon>Embryophyta</taxon>
        <taxon>Tracheophyta</taxon>
        <taxon>Spermatophyta</taxon>
        <taxon>Magnoliopsida</taxon>
        <taxon>eudicotyledons</taxon>
        <taxon>Gunneridae</taxon>
        <taxon>Pentapetalae</taxon>
        <taxon>asterids</taxon>
        <taxon>campanulids</taxon>
        <taxon>Asterales</taxon>
        <taxon>Asteraceae</taxon>
        <taxon>Asteroideae</taxon>
        <taxon>Anthemideae</taxon>
        <taxon>Anthemidinae</taxon>
        <taxon>Tanacetum</taxon>
    </lineage>
</organism>
<sequence>MSPKYTVFESEKEAILLILTGIGDEIYSTVDTCKSSSDIVGSYQKAKTRHNGKETTKPITPPSELASEEDSNPEQAQKDTEMRRIWHHCKVFRRSTNTYNKQLRNFLNMPEKRMWILSMIQRWIIVWTVWESEDHDYGWGFRERNVVGSQKALKGLHDTDEEIDEQELEAHYSYMAKIQEVLMQIGTDS</sequence>
<evidence type="ECO:0000313" key="2">
    <source>
        <dbReference type="EMBL" id="GJU02257.1"/>
    </source>
</evidence>
<keyword evidence="3" id="KW-1185">Reference proteome</keyword>
<dbReference type="EMBL" id="BQNB010021041">
    <property type="protein sequence ID" value="GJU02257.1"/>
    <property type="molecule type" value="Genomic_DNA"/>
</dbReference>
<name>A0ABQ5IPV6_9ASTR</name>
<reference evidence="2" key="2">
    <citation type="submission" date="2022-01" db="EMBL/GenBank/DDBJ databases">
        <authorList>
            <person name="Yamashiro T."/>
            <person name="Shiraishi A."/>
            <person name="Satake H."/>
            <person name="Nakayama K."/>
        </authorList>
    </citation>
    <scope>NUCLEOTIDE SEQUENCE</scope>
</reference>
<reference evidence="2" key="1">
    <citation type="journal article" date="2022" name="Int. J. Mol. Sci.">
        <title>Draft Genome of Tanacetum Coccineum: Genomic Comparison of Closely Related Tanacetum-Family Plants.</title>
        <authorList>
            <person name="Yamashiro T."/>
            <person name="Shiraishi A."/>
            <person name="Nakayama K."/>
            <person name="Satake H."/>
        </authorList>
    </citation>
    <scope>NUCLEOTIDE SEQUENCE</scope>
</reference>
<dbReference type="Proteomes" id="UP001151760">
    <property type="component" value="Unassembled WGS sequence"/>
</dbReference>
<accession>A0ABQ5IPV6</accession>
<proteinExistence type="predicted"/>
<comment type="caution">
    <text evidence="2">The sequence shown here is derived from an EMBL/GenBank/DDBJ whole genome shotgun (WGS) entry which is preliminary data.</text>
</comment>
<evidence type="ECO:0000313" key="3">
    <source>
        <dbReference type="Proteomes" id="UP001151760"/>
    </source>
</evidence>
<protein>
    <submittedName>
        <fullName evidence="2">Uncharacterized protein</fullName>
    </submittedName>
</protein>
<evidence type="ECO:0000256" key="1">
    <source>
        <dbReference type="SAM" id="MobiDB-lite"/>
    </source>
</evidence>
<gene>
    <name evidence="2" type="ORF">Tco_1112595</name>
</gene>
<feature type="region of interest" description="Disordered" evidence="1">
    <location>
        <begin position="43"/>
        <end position="80"/>
    </location>
</feature>